<keyword evidence="6" id="KW-0931">ER-Golgi transport</keyword>
<proteinExistence type="inferred from homology"/>
<comment type="subcellular location">
    <subcellularLocation>
        <location evidence="1">Golgi apparatus</location>
    </subcellularLocation>
</comment>
<evidence type="ECO:0000256" key="8">
    <source>
        <dbReference type="ARBA" id="ARBA00023034"/>
    </source>
</evidence>
<keyword evidence="12" id="KW-0460">Magnesium</keyword>
<dbReference type="GO" id="GO:0005794">
    <property type="term" value="C:Golgi apparatus"/>
    <property type="evidence" value="ECO:0007669"/>
    <property type="project" value="UniProtKB-SubCell"/>
</dbReference>
<dbReference type="Pfam" id="PF00025">
    <property type="entry name" value="Arf"/>
    <property type="match status" value="1"/>
</dbReference>
<evidence type="ECO:0000256" key="4">
    <source>
        <dbReference type="ARBA" id="ARBA00022707"/>
    </source>
</evidence>
<name>A0A7S0MC27_9CRYP</name>
<dbReference type="PRINTS" id="PR00328">
    <property type="entry name" value="SAR1GTPBP"/>
</dbReference>
<keyword evidence="9 11" id="KW-0342">GTP-binding</keyword>
<dbReference type="SMART" id="SM00177">
    <property type="entry name" value="ARF"/>
    <property type="match status" value="1"/>
</dbReference>
<evidence type="ECO:0000256" key="11">
    <source>
        <dbReference type="PIRSR" id="PIRSR606689-1"/>
    </source>
</evidence>
<dbReference type="InterPro" id="IPR024156">
    <property type="entry name" value="Small_GTPase_ARF"/>
</dbReference>
<dbReference type="PROSITE" id="PS51417">
    <property type="entry name" value="ARF"/>
    <property type="match status" value="1"/>
</dbReference>
<dbReference type="InterPro" id="IPR006689">
    <property type="entry name" value="Small_GTPase_ARF/SAR"/>
</dbReference>
<dbReference type="GO" id="GO:0005525">
    <property type="term" value="F:GTP binding"/>
    <property type="evidence" value="ECO:0007669"/>
    <property type="project" value="UniProtKB-KW"/>
</dbReference>
<feature type="binding site" evidence="12">
    <location>
        <position position="49"/>
    </location>
    <ligand>
        <name>Mg(2+)</name>
        <dbReference type="ChEBI" id="CHEBI:18420"/>
    </ligand>
</feature>
<evidence type="ECO:0000256" key="13">
    <source>
        <dbReference type="RuleBase" id="RU003925"/>
    </source>
</evidence>
<keyword evidence="8" id="KW-0333">Golgi apparatus</keyword>
<evidence type="ECO:0000256" key="3">
    <source>
        <dbReference type="ARBA" id="ARBA00022448"/>
    </source>
</evidence>
<organism evidence="14">
    <name type="scientific">Cryptomonas curvata</name>
    <dbReference type="NCBI Taxonomy" id="233186"/>
    <lineage>
        <taxon>Eukaryota</taxon>
        <taxon>Cryptophyceae</taxon>
        <taxon>Cryptomonadales</taxon>
        <taxon>Cryptomonadaceae</taxon>
        <taxon>Cryptomonas</taxon>
    </lineage>
</organism>
<gene>
    <name evidence="14" type="ORF">CCUR1050_LOCUS12430</name>
</gene>
<sequence>MGVFASMFNRLLSRKEEISILMIGLDAAGKTSILHKLKIGGAFVTTCPTIGLNVEKIEFKNLSFTIMDIGGHEKIRPLWKHYFKGVRGVIFVVDSNDADRISEARYELQVLLSEDELKDAAVLIFANKQDLPRSLSAESLATRLELPPASTRAWHVQPSCACTGEGICAGLDWLSLQLARALPPPPRPDPAACALTAARLARNTRIPIKRN</sequence>
<feature type="binding site" evidence="11">
    <location>
        <begin position="127"/>
        <end position="130"/>
    </location>
    <ligand>
        <name>GTP</name>
        <dbReference type="ChEBI" id="CHEBI:37565"/>
    </ligand>
</feature>
<dbReference type="EMBL" id="HBEZ01022430">
    <property type="protein sequence ID" value="CAD8634749.1"/>
    <property type="molecule type" value="Transcribed_RNA"/>
</dbReference>
<feature type="binding site" evidence="11">
    <location>
        <position position="71"/>
    </location>
    <ligand>
        <name>GTP</name>
        <dbReference type="ChEBI" id="CHEBI:37565"/>
    </ligand>
</feature>
<dbReference type="SUPFAM" id="SSF52540">
    <property type="entry name" value="P-loop containing nucleoside triphosphate hydrolases"/>
    <property type="match status" value="1"/>
</dbReference>
<evidence type="ECO:0000256" key="6">
    <source>
        <dbReference type="ARBA" id="ARBA00022892"/>
    </source>
</evidence>
<dbReference type="CDD" id="cd00878">
    <property type="entry name" value="Arf_Arl"/>
    <property type="match status" value="1"/>
</dbReference>
<evidence type="ECO:0000256" key="7">
    <source>
        <dbReference type="ARBA" id="ARBA00022927"/>
    </source>
</evidence>
<evidence type="ECO:0000256" key="12">
    <source>
        <dbReference type="PIRSR" id="PIRSR606689-2"/>
    </source>
</evidence>
<protein>
    <submittedName>
        <fullName evidence="14">Uncharacterized protein</fullName>
    </submittedName>
</protein>
<dbReference type="AlphaFoldDB" id="A0A7S0MC27"/>
<dbReference type="Gene3D" id="3.40.50.300">
    <property type="entry name" value="P-loop containing nucleotide triphosphate hydrolases"/>
    <property type="match status" value="1"/>
</dbReference>
<feature type="binding site" evidence="11">
    <location>
        <begin position="24"/>
        <end position="31"/>
    </location>
    <ligand>
        <name>GTP</name>
        <dbReference type="ChEBI" id="CHEBI:37565"/>
    </ligand>
</feature>
<keyword evidence="12" id="KW-0479">Metal-binding</keyword>
<evidence type="ECO:0000256" key="1">
    <source>
        <dbReference type="ARBA" id="ARBA00004555"/>
    </source>
</evidence>
<dbReference type="GO" id="GO:0015031">
    <property type="term" value="P:protein transport"/>
    <property type="evidence" value="ECO:0007669"/>
    <property type="project" value="UniProtKB-KW"/>
</dbReference>
<keyword evidence="10" id="KW-0449">Lipoprotein</keyword>
<dbReference type="GO" id="GO:0016192">
    <property type="term" value="P:vesicle-mediated transport"/>
    <property type="evidence" value="ECO:0007669"/>
    <property type="project" value="UniProtKB-KW"/>
</dbReference>
<dbReference type="FunFam" id="3.40.50.300:FF:003500">
    <property type="entry name" value="ADP-ribosylation factor 1"/>
    <property type="match status" value="1"/>
</dbReference>
<feature type="binding site" evidence="12">
    <location>
        <position position="31"/>
    </location>
    <ligand>
        <name>Mg(2+)</name>
        <dbReference type="ChEBI" id="CHEBI:18420"/>
    </ligand>
</feature>
<keyword evidence="4" id="KW-0519">Myristate</keyword>
<reference evidence="14" key="1">
    <citation type="submission" date="2021-01" db="EMBL/GenBank/DDBJ databases">
        <authorList>
            <person name="Corre E."/>
            <person name="Pelletier E."/>
            <person name="Niang G."/>
            <person name="Scheremetjew M."/>
            <person name="Finn R."/>
            <person name="Kale V."/>
            <person name="Holt S."/>
            <person name="Cochrane G."/>
            <person name="Meng A."/>
            <person name="Brown T."/>
            <person name="Cohen L."/>
        </authorList>
    </citation>
    <scope>NUCLEOTIDE SEQUENCE</scope>
    <source>
        <strain evidence="14">CCAP979/52</strain>
    </source>
</reference>
<keyword evidence="7" id="KW-0653">Protein transport</keyword>
<evidence type="ECO:0000256" key="10">
    <source>
        <dbReference type="ARBA" id="ARBA00023288"/>
    </source>
</evidence>
<dbReference type="SMART" id="SM00178">
    <property type="entry name" value="SAR"/>
    <property type="match status" value="1"/>
</dbReference>
<evidence type="ECO:0000256" key="5">
    <source>
        <dbReference type="ARBA" id="ARBA00022741"/>
    </source>
</evidence>
<comment type="similarity">
    <text evidence="2 13">Belongs to the small GTPase superfamily. Arf family.</text>
</comment>
<keyword evidence="5 11" id="KW-0547">Nucleotide-binding</keyword>
<keyword evidence="3" id="KW-0813">Transport</keyword>
<dbReference type="InterPro" id="IPR005225">
    <property type="entry name" value="Small_GTP-bd"/>
</dbReference>
<evidence type="ECO:0000313" key="14">
    <source>
        <dbReference type="EMBL" id="CAD8634749.1"/>
    </source>
</evidence>
<dbReference type="InterPro" id="IPR027417">
    <property type="entry name" value="P-loop_NTPase"/>
</dbReference>
<dbReference type="GO" id="GO:0046872">
    <property type="term" value="F:metal ion binding"/>
    <property type="evidence" value="ECO:0007669"/>
    <property type="project" value="UniProtKB-KW"/>
</dbReference>
<dbReference type="GO" id="GO:0003924">
    <property type="term" value="F:GTPase activity"/>
    <property type="evidence" value="ECO:0007669"/>
    <property type="project" value="InterPro"/>
</dbReference>
<evidence type="ECO:0000256" key="2">
    <source>
        <dbReference type="ARBA" id="ARBA00010290"/>
    </source>
</evidence>
<dbReference type="PANTHER" id="PTHR11711">
    <property type="entry name" value="ADP RIBOSYLATION FACTOR-RELATED"/>
    <property type="match status" value="1"/>
</dbReference>
<accession>A0A7S0MC27</accession>
<dbReference type="NCBIfam" id="TIGR00231">
    <property type="entry name" value="small_GTP"/>
    <property type="match status" value="1"/>
</dbReference>
<evidence type="ECO:0000256" key="9">
    <source>
        <dbReference type="ARBA" id="ARBA00023134"/>
    </source>
</evidence>